<dbReference type="PANTHER" id="PTHR14042:SF24">
    <property type="entry name" value="PROTEIN DOPEY-1 HOMOLOG"/>
    <property type="match status" value="1"/>
</dbReference>
<keyword evidence="4" id="KW-0333">Golgi apparatus</keyword>
<keyword evidence="3" id="KW-0653">Protein transport</keyword>
<evidence type="ECO:0000256" key="6">
    <source>
        <dbReference type="ARBA" id="ARBA00046326"/>
    </source>
</evidence>
<dbReference type="GO" id="GO:0005768">
    <property type="term" value="C:endosome"/>
    <property type="evidence" value="ECO:0007669"/>
    <property type="project" value="TreeGrafter"/>
</dbReference>
<evidence type="ECO:0000313" key="11">
    <source>
        <dbReference type="EMBL" id="KAJ1722421.1"/>
    </source>
</evidence>
<feature type="compositionally biased region" description="Acidic residues" evidence="7">
    <location>
        <begin position="1241"/>
        <end position="1252"/>
    </location>
</feature>
<feature type="compositionally biased region" description="Basic residues" evidence="7">
    <location>
        <begin position="1375"/>
        <end position="1393"/>
    </location>
</feature>
<dbReference type="GO" id="GO:0015031">
    <property type="term" value="P:protein transport"/>
    <property type="evidence" value="ECO:0007669"/>
    <property type="project" value="UniProtKB-KW"/>
</dbReference>
<feature type="domain" description="DOP1-like C-terminal" evidence="10">
    <location>
        <begin position="1571"/>
        <end position="1911"/>
    </location>
</feature>
<dbReference type="OrthoDB" id="297643at2759"/>
<feature type="compositionally biased region" description="Gly residues" evidence="7">
    <location>
        <begin position="1187"/>
        <end position="1196"/>
    </location>
</feature>
<feature type="region of interest" description="Disordered" evidence="7">
    <location>
        <begin position="1366"/>
        <end position="1422"/>
    </location>
</feature>
<sequence length="2055" mass="216324">MSRNKGRTTHSDRAPSDAGGNSAESLHAGHAGFETDLSTPRRRRLSDRAKEYQSEPKYQKYVQLVERNLQSFEYVNEWADVTAFLTKLGKSFELYAQYPVIPHKETVAKRLAQCLNPALPTGVHQKVLGIYEQIFNQIGSQQMALDLALYAYGLFPFMRHASVKTKGQLLDIFEQYFVPLGPRLRACMKGLAMGVLAGLDEGSADVVARVMHVLDRLRDAVDAAFFHQTMFLIMITHPRQRESALKYLAQRLPVLATAADLAAACGDEASLLARGLAAALADAKTLVLRAALDVLLTRLPLHARVLDAADLAMVAERAAAVVLKKDMSLNRRLYTWLLGPSEAEAEQAAYFAQHAQGPLAEALLGAVGAAAGDGERQQTAVRVLVGLADKPLIAQPVLDALLVPLLRLLMAEGAVPVRLASVSRMLVEMLDPLFVWARVLTQLADAAAREPLDALDVARALRLLLFFVQTFELDDEASLHVHVPMAMLAVLAMLERLLRQAAAAAADDGGGDRVGALAAGFARLAVELFARIPKAAFAAEDEGAGAGVAAVDVGGLAATTRAFYRLHGAPAADDAAAVEQAAAAVVRGPGLLHAAIQLAKRAGAHLARRLARPAAASAAAAAALEDTGYVLQTAAAYAQDLVGRADLARSEGASDGWALALVAVAQGGGSGFAAQRVALDTLLAFVERGLLGRHVLRADGRLAAVVGRLWARLDAAHTGWHVPATRLLWRLRRLVDAEQVERLLAGKLTAAAAAGGQGGQAYARELARYAALWRSLRGLRLLETADAPLAFSRLLLLVLDDVDVPLVRWAGGEEDEAAAALGRGALAQAWVDAAADMWPAVAAPLALLLLRSVGGGGGGGEPWRREYSAVLAVGHASQCFELTRPVDHRRAAYYADTLLRYLRRGGVVGSMQGGDEKEGLDRQVQHAWLAWASALPADSWLQLVVSAGVEVAVTGGGGGGATGACEELRVRAAGLAAFGAAQGAWAVAYLAALQARVADALLFAVLHKRASVQAALLDLLCALVQARVQGGAGHEPTAGILCAPALFAKMVLAALTVQRGVAPLRRWVLALRACLPAVQRLVDAPLDSVDVLQALALPCLRALLLLLAQCAGGKGDQDGGGGGGGGLRQHMAAVFAVPVDAAKEEGGEDGEDEIVGVDGVAVLLDALDILLALCLSNAERLAPLAGGGGGGGGSGGADELKRPSSRASSVGSTQSAGAGAIQRLVSGLFGHDTAAATQAAEAEEEEEGEDGDGPVAAAPDAGLDLVAVLAVLRDVAQAFGRPADAPAPEEDQGLARLLGALGVRDAQPAAAAAAGDAGPLDGGDAGVVQMHVGRILAHAAGAQPAEVAEAAVALWLRDNPQWLWRLDAQPPPSRRQQHRQHRQHALARSRRRTSSVSSALTTASSQPDASAEDADADEEEKEEPLWDWRAARLLEQLHVPGCSAEAQLAALLGSVRLRLLDQGSGAGGSGGASVSAGVRFSAVGDRALLRFVELSARHRLAAPVRLAPDVLALLRLLAEHAVARPLLPFALRAATELCSRLAAAGTSSGSSSNSRRSGSGSSVVGGGAVYSHELCVLYARLVDTCVQAAGRAPVQADDQTSDHVLDVLAGTVLPQLAHLLPDHELQSAVGTALVQHAVAPALRAHMTGGLSAPAHLATSRTRHFAHVLRLLAALTHHAALLRLWARDAWDFLADAKFFAPPTMGRETAPLWRLIVRTLLGAEKERFADALARVQSAASQAALFANREAEARGRALALRRLSFCLWAAPVNQHVSVLPTIQERLVDVLKSETHARVQAEVFLCLRVLLCRVSAAHMSSFWPMLLTELMRLCTRQLAAGAGQQTGDQADLFLAACKFLDLLMVLGTEDFLVHQWIFITDTVDALYASRSTAAALLDQLSSRLLSTSSSAAAAAAAAAAGRRGREQDGEEEDPSNLAFRHLPAHVLSELDQALPPPSDGRLLPPDRLVQVVGARPLKRPIIRLRHIASTRDLDTFVHSASLLTYQAAYLMADPDIPFIDELLQNDLMYLDFEHVEVGEPVSPRDAAGAAVSALLPGDF</sequence>
<comment type="caution">
    <text evidence="11">The sequence shown here is derived from an EMBL/GenBank/DDBJ whole genome shotgun (WGS) entry which is preliminary data.</text>
</comment>
<evidence type="ECO:0000256" key="1">
    <source>
        <dbReference type="ARBA" id="ARBA00004395"/>
    </source>
</evidence>
<organism evidence="11 12">
    <name type="scientific">Coemansia erecta</name>
    <dbReference type="NCBI Taxonomy" id="147472"/>
    <lineage>
        <taxon>Eukaryota</taxon>
        <taxon>Fungi</taxon>
        <taxon>Fungi incertae sedis</taxon>
        <taxon>Zoopagomycota</taxon>
        <taxon>Kickxellomycotina</taxon>
        <taxon>Kickxellomycetes</taxon>
        <taxon>Kickxellales</taxon>
        <taxon>Kickxellaceae</taxon>
        <taxon>Coemansia</taxon>
    </lineage>
</organism>
<feature type="region of interest" description="Disordered" evidence="7">
    <location>
        <begin position="1234"/>
        <end position="1257"/>
    </location>
</feature>
<evidence type="ECO:0000256" key="2">
    <source>
        <dbReference type="ARBA" id="ARBA00022448"/>
    </source>
</evidence>
<dbReference type="GO" id="GO:0005829">
    <property type="term" value="C:cytosol"/>
    <property type="evidence" value="ECO:0007669"/>
    <property type="project" value="GOC"/>
</dbReference>
<evidence type="ECO:0000259" key="9">
    <source>
        <dbReference type="Pfam" id="PF24597"/>
    </source>
</evidence>
<dbReference type="EMBL" id="JANBOJ010000112">
    <property type="protein sequence ID" value="KAJ1722421.1"/>
    <property type="molecule type" value="Genomic_DNA"/>
</dbReference>
<dbReference type="Proteomes" id="UP001149813">
    <property type="component" value="Unassembled WGS sequence"/>
</dbReference>
<feature type="compositionally biased region" description="Low complexity" evidence="7">
    <location>
        <begin position="1394"/>
        <end position="1409"/>
    </location>
</feature>
<keyword evidence="2" id="KW-0813">Transport</keyword>
<dbReference type="Pfam" id="PF24597">
    <property type="entry name" value="TPR_DOP1_M"/>
    <property type="match status" value="1"/>
</dbReference>
<feature type="compositionally biased region" description="Acidic residues" evidence="7">
    <location>
        <begin position="1410"/>
        <end position="1422"/>
    </location>
</feature>
<dbReference type="Pfam" id="PF24598">
    <property type="entry name" value="DOP1_C"/>
    <property type="match status" value="1"/>
</dbReference>
<gene>
    <name evidence="11" type="ORF">LPJ53_003147</name>
</gene>
<evidence type="ECO:0000256" key="3">
    <source>
        <dbReference type="ARBA" id="ARBA00022927"/>
    </source>
</evidence>
<evidence type="ECO:0000259" key="8">
    <source>
        <dbReference type="Pfam" id="PF04118"/>
    </source>
</evidence>
<dbReference type="InterPro" id="IPR007249">
    <property type="entry name" value="DOP1_N"/>
</dbReference>
<feature type="compositionally biased region" description="Polar residues" evidence="7">
    <location>
        <begin position="1205"/>
        <end position="1214"/>
    </location>
</feature>
<accession>A0A9W7XZU7</accession>
<dbReference type="InterPro" id="IPR040314">
    <property type="entry name" value="DOP1"/>
</dbReference>
<feature type="domain" description="DOP1-like middle TPR" evidence="9">
    <location>
        <begin position="350"/>
        <end position="543"/>
    </location>
</feature>
<feature type="domain" description="DOP1 N-terminal" evidence="8">
    <location>
        <begin position="56"/>
        <end position="341"/>
    </location>
</feature>
<dbReference type="GO" id="GO:0006895">
    <property type="term" value="P:Golgi to endosome transport"/>
    <property type="evidence" value="ECO:0007669"/>
    <property type="project" value="InterPro"/>
</dbReference>
<keyword evidence="12" id="KW-1185">Reference proteome</keyword>
<keyword evidence="5" id="KW-0472">Membrane</keyword>
<protein>
    <recommendedName>
        <fullName evidence="13">Dopey N-terminal domain-containing protein</fullName>
    </recommendedName>
</protein>
<evidence type="ECO:0000256" key="4">
    <source>
        <dbReference type="ARBA" id="ARBA00023034"/>
    </source>
</evidence>
<evidence type="ECO:0000256" key="5">
    <source>
        <dbReference type="ARBA" id="ARBA00023136"/>
    </source>
</evidence>
<dbReference type="InterPro" id="IPR056457">
    <property type="entry name" value="DOP1_C"/>
</dbReference>
<evidence type="ECO:0000256" key="7">
    <source>
        <dbReference type="SAM" id="MobiDB-lite"/>
    </source>
</evidence>
<evidence type="ECO:0000259" key="10">
    <source>
        <dbReference type="Pfam" id="PF24598"/>
    </source>
</evidence>
<comment type="similarity">
    <text evidence="6">Belongs to the DOP1 family.</text>
</comment>
<dbReference type="InterPro" id="IPR056458">
    <property type="entry name" value="TPR_DOP1_M"/>
</dbReference>
<reference evidence="11" key="1">
    <citation type="submission" date="2022-07" db="EMBL/GenBank/DDBJ databases">
        <title>Phylogenomic reconstructions and comparative analyses of Kickxellomycotina fungi.</title>
        <authorList>
            <person name="Reynolds N.K."/>
            <person name="Stajich J.E."/>
            <person name="Barry K."/>
            <person name="Grigoriev I.V."/>
            <person name="Crous P."/>
            <person name="Smith M.E."/>
        </authorList>
    </citation>
    <scope>NUCLEOTIDE SEQUENCE</scope>
    <source>
        <strain evidence="11">NBRC 32514</strain>
    </source>
</reference>
<evidence type="ECO:0000313" key="12">
    <source>
        <dbReference type="Proteomes" id="UP001149813"/>
    </source>
</evidence>
<evidence type="ECO:0008006" key="13">
    <source>
        <dbReference type="Google" id="ProtNLM"/>
    </source>
</evidence>
<dbReference type="GO" id="GO:0005802">
    <property type="term" value="C:trans-Golgi network"/>
    <property type="evidence" value="ECO:0007669"/>
    <property type="project" value="TreeGrafter"/>
</dbReference>
<proteinExistence type="inferred from homology"/>
<feature type="region of interest" description="Disordered" evidence="7">
    <location>
        <begin position="1"/>
        <end position="51"/>
    </location>
</feature>
<dbReference type="PANTHER" id="PTHR14042">
    <property type="entry name" value="DOPEY-RELATED"/>
    <property type="match status" value="1"/>
</dbReference>
<name>A0A9W7XZU7_9FUNG</name>
<dbReference type="Pfam" id="PF04118">
    <property type="entry name" value="Dopey_N"/>
    <property type="match status" value="1"/>
</dbReference>
<dbReference type="GO" id="GO:0000139">
    <property type="term" value="C:Golgi membrane"/>
    <property type="evidence" value="ECO:0007669"/>
    <property type="project" value="UniProtKB-SubCell"/>
</dbReference>
<feature type="region of interest" description="Disordered" evidence="7">
    <location>
        <begin position="1187"/>
        <end position="1214"/>
    </location>
</feature>
<comment type="subcellular location">
    <subcellularLocation>
        <location evidence="1">Golgi apparatus membrane</location>
        <topology evidence="1">Peripheral membrane protein</topology>
    </subcellularLocation>
</comment>